<feature type="transmembrane region" description="Helical" evidence="1">
    <location>
        <begin position="36"/>
        <end position="54"/>
    </location>
</feature>
<feature type="transmembrane region" description="Helical" evidence="1">
    <location>
        <begin position="12"/>
        <end position="30"/>
    </location>
</feature>
<organism evidence="2 3">
    <name type="scientific">Vibrio splendidus</name>
    <dbReference type="NCBI Taxonomy" id="29497"/>
    <lineage>
        <taxon>Bacteria</taxon>
        <taxon>Pseudomonadati</taxon>
        <taxon>Pseudomonadota</taxon>
        <taxon>Gammaproteobacteria</taxon>
        <taxon>Vibrionales</taxon>
        <taxon>Vibrionaceae</taxon>
        <taxon>Vibrio</taxon>
    </lineage>
</organism>
<dbReference type="Proteomes" id="UP000244080">
    <property type="component" value="Unassembled WGS sequence"/>
</dbReference>
<keyword evidence="1" id="KW-0472">Membrane</keyword>
<comment type="caution">
    <text evidence="2">The sequence shown here is derived from an EMBL/GenBank/DDBJ whole genome shotgun (WGS) entry which is preliminary data.</text>
</comment>
<proteinExistence type="predicted"/>
<accession>A0A2T5EJJ1</accession>
<name>A0A2T5EJJ1_VIBSP</name>
<gene>
    <name evidence="2" type="ORF">CWO36_07440</name>
</gene>
<dbReference type="PROSITE" id="PS51257">
    <property type="entry name" value="PROKAR_LIPOPROTEIN"/>
    <property type="match status" value="1"/>
</dbReference>
<evidence type="ECO:0000313" key="2">
    <source>
        <dbReference type="EMBL" id="PTP20355.1"/>
    </source>
</evidence>
<dbReference type="EMBL" id="PIGA01000010">
    <property type="protein sequence ID" value="PTP20355.1"/>
    <property type="molecule type" value="Genomic_DNA"/>
</dbReference>
<keyword evidence="1" id="KW-1133">Transmembrane helix</keyword>
<sequence>MLPSRLWAVIGKLNFVALLVVLSCIWVGGIDVKTAFTYWCLVVIGVLAGVLSTHKTRSKG</sequence>
<dbReference type="RefSeq" id="WP_017085280.1">
    <property type="nucleotide sequence ID" value="NZ_CAWNZY010000002.1"/>
</dbReference>
<evidence type="ECO:0000313" key="3">
    <source>
        <dbReference type="Proteomes" id="UP000244080"/>
    </source>
</evidence>
<protein>
    <submittedName>
        <fullName evidence="2">Uncharacterized protein</fullName>
    </submittedName>
</protein>
<dbReference type="AlphaFoldDB" id="A0A2T5EJJ1"/>
<evidence type="ECO:0000256" key="1">
    <source>
        <dbReference type="SAM" id="Phobius"/>
    </source>
</evidence>
<reference evidence="2 3" key="1">
    <citation type="submission" date="2017-11" db="EMBL/GenBank/DDBJ databases">
        <title>Population delineation of vibrios coincides with oyster pathogenicity.</title>
        <authorList>
            <person name="Bruto M."/>
            <person name="Labreuche Y."/>
            <person name="James A."/>
            <person name="Piel D."/>
            <person name="Chenivesse S."/>
            <person name="Petton B."/>
            <person name="Polz M.F."/>
            <person name="Le Roux F."/>
        </authorList>
    </citation>
    <scope>NUCLEOTIDE SEQUENCE [LARGE SCALE GENOMIC DNA]</scope>
    <source>
        <strain evidence="2 3">1F_55</strain>
    </source>
</reference>
<keyword evidence="1" id="KW-0812">Transmembrane</keyword>